<organism evidence="1 2">
    <name type="scientific">Lysinibacillus alkalisoli</name>
    <dbReference type="NCBI Taxonomy" id="1911548"/>
    <lineage>
        <taxon>Bacteria</taxon>
        <taxon>Bacillati</taxon>
        <taxon>Bacillota</taxon>
        <taxon>Bacilli</taxon>
        <taxon>Bacillales</taxon>
        <taxon>Bacillaceae</taxon>
        <taxon>Lysinibacillus</taxon>
    </lineage>
</organism>
<evidence type="ECO:0000313" key="1">
    <source>
        <dbReference type="EMBL" id="GGG32903.1"/>
    </source>
</evidence>
<reference evidence="1" key="1">
    <citation type="journal article" date="2014" name="Int. J. Syst. Evol. Microbiol.">
        <title>Complete genome sequence of Corynebacterium casei LMG S-19264T (=DSM 44701T), isolated from a smear-ripened cheese.</title>
        <authorList>
            <consortium name="US DOE Joint Genome Institute (JGI-PGF)"/>
            <person name="Walter F."/>
            <person name="Albersmeier A."/>
            <person name="Kalinowski J."/>
            <person name="Ruckert C."/>
        </authorList>
    </citation>
    <scope>NUCLEOTIDE SEQUENCE</scope>
    <source>
        <strain evidence="1">CGMCC 1.15760</strain>
    </source>
</reference>
<accession>A0A917GA10</accession>
<name>A0A917GA10_9BACI</name>
<keyword evidence="2" id="KW-1185">Reference proteome</keyword>
<dbReference type="AlphaFoldDB" id="A0A917GA10"/>
<dbReference type="EMBL" id="BMJT01000013">
    <property type="protein sequence ID" value="GGG32903.1"/>
    <property type="molecule type" value="Genomic_DNA"/>
</dbReference>
<sequence>MYKCLQYLKVNGVYVNKGDKVDLSSLTAQEIAQLEKKGIVVKVSNATVKEVQQPAIGVKSDSGDMTEEEARAELLEKITHSVAVKELELLGADFKKNASLETLVEIILANEEYENHFFDYIDANGL</sequence>
<comment type="caution">
    <text evidence="1">The sequence shown here is derived from an EMBL/GenBank/DDBJ whole genome shotgun (WGS) entry which is preliminary data.</text>
</comment>
<dbReference type="Proteomes" id="UP000616608">
    <property type="component" value="Unassembled WGS sequence"/>
</dbReference>
<dbReference type="RefSeq" id="WP_188615834.1">
    <property type="nucleotide sequence ID" value="NZ_BMJT01000013.1"/>
</dbReference>
<reference evidence="1" key="2">
    <citation type="submission" date="2020-09" db="EMBL/GenBank/DDBJ databases">
        <authorList>
            <person name="Sun Q."/>
            <person name="Zhou Y."/>
        </authorList>
    </citation>
    <scope>NUCLEOTIDE SEQUENCE</scope>
    <source>
        <strain evidence="1">CGMCC 1.15760</strain>
    </source>
</reference>
<gene>
    <name evidence="1" type="ORF">GCM10007425_29480</name>
</gene>
<proteinExistence type="predicted"/>
<protein>
    <submittedName>
        <fullName evidence="1">Uncharacterized protein</fullName>
    </submittedName>
</protein>
<evidence type="ECO:0000313" key="2">
    <source>
        <dbReference type="Proteomes" id="UP000616608"/>
    </source>
</evidence>